<keyword evidence="2" id="KW-0255">Endonuclease</keyword>
<dbReference type="Proteomes" id="UP000589626">
    <property type="component" value="Unassembled WGS sequence"/>
</dbReference>
<sequence>MRLATFNILHGRSPADGRVDVSRFADAVRELDADVLALQEVDRFLPRSAHADLTAVAAAAMGAVDHRFVAALDGSPGATWTAATGAEQPDSAGYGVALLSRHPVVAWEVVRLPELPGRGPWRWHGQRLPRLVRDEPRVAVAAQLETPAGCVTVANTHLSFLPYWNVRQLRRLVRALRDARRPLVLTGDLNMGPRRAERLTGLASLATHATFPAQRPERQIDHVLADGPVVAVDSAAHLLPLSDHLALVADLDVG</sequence>
<dbReference type="GO" id="GO:0006506">
    <property type="term" value="P:GPI anchor biosynthetic process"/>
    <property type="evidence" value="ECO:0007669"/>
    <property type="project" value="TreeGrafter"/>
</dbReference>
<dbReference type="PANTHER" id="PTHR14859">
    <property type="entry name" value="CALCOFLUOR WHITE HYPERSENSITIVE PROTEIN PRECURSOR"/>
    <property type="match status" value="1"/>
</dbReference>
<reference evidence="2 3" key="1">
    <citation type="submission" date="2020-08" db="EMBL/GenBank/DDBJ databases">
        <title>Sequencing the genomes of 1000 actinobacteria strains.</title>
        <authorList>
            <person name="Klenk H.-P."/>
        </authorList>
    </citation>
    <scope>NUCLEOTIDE SEQUENCE [LARGE SCALE GENOMIC DNA]</scope>
    <source>
        <strain evidence="2 3">DSM 105498</strain>
    </source>
</reference>
<evidence type="ECO:0000313" key="3">
    <source>
        <dbReference type="Proteomes" id="UP000589626"/>
    </source>
</evidence>
<dbReference type="EMBL" id="JACHWR010000001">
    <property type="protein sequence ID" value="MBB3040391.1"/>
    <property type="molecule type" value="Genomic_DNA"/>
</dbReference>
<keyword evidence="2" id="KW-0269">Exonuclease</keyword>
<dbReference type="GO" id="GO:0004527">
    <property type="term" value="F:exonuclease activity"/>
    <property type="evidence" value="ECO:0007669"/>
    <property type="project" value="UniProtKB-KW"/>
</dbReference>
<protein>
    <submittedName>
        <fullName evidence="2">Endonuclease/exonuclease/phosphatase family metal-dependent hydrolase</fullName>
    </submittedName>
</protein>
<gene>
    <name evidence="2" type="ORF">FHU40_000192</name>
</gene>
<dbReference type="SUPFAM" id="SSF56219">
    <property type="entry name" value="DNase I-like"/>
    <property type="match status" value="1"/>
</dbReference>
<dbReference type="InterPro" id="IPR036691">
    <property type="entry name" value="Endo/exonu/phosph_ase_sf"/>
</dbReference>
<feature type="domain" description="Endonuclease/exonuclease/phosphatase" evidence="1">
    <location>
        <begin position="4"/>
        <end position="244"/>
    </location>
</feature>
<keyword evidence="2" id="KW-0540">Nuclease</keyword>
<dbReference type="InterPro" id="IPR051916">
    <property type="entry name" value="GPI-anchor_lipid_remodeler"/>
</dbReference>
<dbReference type="Gene3D" id="3.60.10.10">
    <property type="entry name" value="Endonuclease/exonuclease/phosphatase"/>
    <property type="match status" value="1"/>
</dbReference>
<proteinExistence type="predicted"/>
<evidence type="ECO:0000259" key="1">
    <source>
        <dbReference type="Pfam" id="PF03372"/>
    </source>
</evidence>
<dbReference type="Pfam" id="PF03372">
    <property type="entry name" value="Exo_endo_phos"/>
    <property type="match status" value="1"/>
</dbReference>
<evidence type="ECO:0000313" key="2">
    <source>
        <dbReference type="EMBL" id="MBB3040391.1"/>
    </source>
</evidence>
<dbReference type="InterPro" id="IPR005135">
    <property type="entry name" value="Endo/exonuclease/phosphatase"/>
</dbReference>
<dbReference type="AlphaFoldDB" id="A0A7W4VRE0"/>
<dbReference type="GO" id="GO:0004519">
    <property type="term" value="F:endonuclease activity"/>
    <property type="evidence" value="ECO:0007669"/>
    <property type="project" value="UniProtKB-KW"/>
</dbReference>
<dbReference type="RefSeq" id="WP_183590428.1">
    <property type="nucleotide sequence ID" value="NZ_JACHWR010000001.1"/>
</dbReference>
<keyword evidence="3" id="KW-1185">Reference proteome</keyword>
<keyword evidence="2" id="KW-0378">Hydrolase</keyword>
<accession>A0A7W4VRE0</accession>
<dbReference type="GO" id="GO:0016020">
    <property type="term" value="C:membrane"/>
    <property type="evidence" value="ECO:0007669"/>
    <property type="project" value="GOC"/>
</dbReference>
<dbReference type="PANTHER" id="PTHR14859:SF15">
    <property type="entry name" value="ENDONUCLEASE_EXONUCLEASE_PHOSPHATASE DOMAIN-CONTAINING PROTEIN"/>
    <property type="match status" value="1"/>
</dbReference>
<organism evidence="2 3">
    <name type="scientific">Nocardioides soli</name>
    <dbReference type="NCBI Taxonomy" id="1036020"/>
    <lineage>
        <taxon>Bacteria</taxon>
        <taxon>Bacillati</taxon>
        <taxon>Actinomycetota</taxon>
        <taxon>Actinomycetes</taxon>
        <taxon>Propionibacteriales</taxon>
        <taxon>Nocardioidaceae</taxon>
        <taxon>Nocardioides</taxon>
    </lineage>
</organism>
<comment type="caution">
    <text evidence="2">The sequence shown here is derived from an EMBL/GenBank/DDBJ whole genome shotgun (WGS) entry which is preliminary data.</text>
</comment>
<name>A0A7W4VRE0_9ACTN</name>